<dbReference type="Proteomes" id="UP001257060">
    <property type="component" value="Unassembled WGS sequence"/>
</dbReference>
<dbReference type="CDD" id="cd00293">
    <property type="entry name" value="USP-like"/>
    <property type="match status" value="1"/>
</dbReference>
<comment type="caution">
    <text evidence="2">The sequence shown here is derived from an EMBL/GenBank/DDBJ whole genome shotgun (WGS) entry which is preliminary data.</text>
</comment>
<feature type="domain" description="UspA" evidence="1">
    <location>
        <begin position="24"/>
        <end position="154"/>
    </location>
</feature>
<keyword evidence="3" id="KW-1185">Reference proteome</keyword>
<name>A0ABU2GF89_9EURY</name>
<evidence type="ECO:0000313" key="2">
    <source>
        <dbReference type="EMBL" id="MDS0299470.1"/>
    </source>
</evidence>
<dbReference type="Gene3D" id="3.40.50.620">
    <property type="entry name" value="HUPs"/>
    <property type="match status" value="1"/>
</dbReference>
<dbReference type="InterPro" id="IPR006016">
    <property type="entry name" value="UspA"/>
</dbReference>
<dbReference type="InterPro" id="IPR014729">
    <property type="entry name" value="Rossmann-like_a/b/a_fold"/>
</dbReference>
<dbReference type="EMBL" id="JAMQOP010000002">
    <property type="protein sequence ID" value="MDS0299470.1"/>
    <property type="molecule type" value="Genomic_DNA"/>
</dbReference>
<evidence type="ECO:0000313" key="3">
    <source>
        <dbReference type="Proteomes" id="UP001257060"/>
    </source>
</evidence>
<proteinExistence type="predicted"/>
<reference evidence="2 3" key="1">
    <citation type="submission" date="2022-06" db="EMBL/GenBank/DDBJ databases">
        <title>Halogeometricum sp. a new haloarchaeum isolate from saline soil.</title>
        <authorList>
            <person name="Strakova D."/>
            <person name="Galisteo C."/>
            <person name="Sanchez-Porro C."/>
            <person name="Ventosa A."/>
        </authorList>
    </citation>
    <scope>NUCLEOTIDE SEQUENCE [LARGE SCALE GENOMIC DNA]</scope>
    <source>
        <strain evidence="2 3">S1BR25-6</strain>
    </source>
</reference>
<dbReference type="SUPFAM" id="SSF52402">
    <property type="entry name" value="Adenine nucleotide alpha hydrolases-like"/>
    <property type="match status" value="1"/>
</dbReference>
<dbReference type="RefSeq" id="WP_310924328.1">
    <property type="nucleotide sequence ID" value="NZ_JAMQOP010000002.1"/>
</dbReference>
<organism evidence="2 3">
    <name type="scientific">Halogeometricum salsisoli</name>
    <dbReference type="NCBI Taxonomy" id="2950536"/>
    <lineage>
        <taxon>Archaea</taxon>
        <taxon>Methanobacteriati</taxon>
        <taxon>Methanobacteriota</taxon>
        <taxon>Stenosarchaea group</taxon>
        <taxon>Halobacteria</taxon>
        <taxon>Halobacteriales</taxon>
        <taxon>Haloferacaceae</taxon>
        <taxon>Halogeometricum</taxon>
    </lineage>
</organism>
<accession>A0ABU2GF89</accession>
<protein>
    <submittedName>
        <fullName evidence="2">Universal stress protein</fullName>
    </submittedName>
</protein>
<sequence length="163" mass="16836">MVEDPATGDDPAAPATPSLFARPLVPVAGADDAAATASALLPRVAAVGGRAVFVHVIEKAGGAPDKASVEQREELAAEMFEHLEAAAADAGVDAETELRYGTDVAETIVDAAHDADATCIAFTPRGGSKWWDLFSGDVRESLVTESDLPVVVLPDVREEGPDT</sequence>
<evidence type="ECO:0000259" key="1">
    <source>
        <dbReference type="Pfam" id="PF00582"/>
    </source>
</evidence>
<gene>
    <name evidence="2" type="ORF">NDI76_12025</name>
</gene>
<dbReference type="Pfam" id="PF00582">
    <property type="entry name" value="Usp"/>
    <property type="match status" value="1"/>
</dbReference>